<dbReference type="CDD" id="cd22223">
    <property type="entry name" value="HkD_HkRP"/>
    <property type="match status" value="1"/>
</dbReference>
<dbReference type="InterPro" id="IPR036872">
    <property type="entry name" value="CH_dom_sf"/>
</dbReference>
<dbReference type="Gene3D" id="1.10.418.10">
    <property type="entry name" value="Calponin-like domain"/>
    <property type="match status" value="1"/>
</dbReference>
<feature type="region of interest" description="Disordered" evidence="2">
    <location>
        <begin position="1040"/>
        <end position="1061"/>
    </location>
</feature>
<dbReference type="PANTHER" id="PTHR18947">
    <property type="entry name" value="HOOK PROTEINS"/>
    <property type="match status" value="1"/>
</dbReference>
<evidence type="ECO:0000256" key="2">
    <source>
        <dbReference type="SAM" id="MobiDB-lite"/>
    </source>
</evidence>
<evidence type="ECO:0000313" key="3">
    <source>
        <dbReference type="EMBL" id="CAF0824667.1"/>
    </source>
</evidence>
<dbReference type="OrthoDB" id="10254988at2759"/>
<keyword evidence="4" id="KW-1185">Reference proteome</keyword>
<evidence type="ECO:0000256" key="1">
    <source>
        <dbReference type="SAM" id="Coils"/>
    </source>
</evidence>
<keyword evidence="1" id="KW-0175">Coiled coil</keyword>
<dbReference type="GO" id="GO:0005813">
    <property type="term" value="C:centrosome"/>
    <property type="evidence" value="ECO:0007669"/>
    <property type="project" value="TreeGrafter"/>
</dbReference>
<proteinExistence type="predicted"/>
<feature type="non-terminal residue" evidence="3">
    <location>
        <position position="1"/>
    </location>
</feature>
<dbReference type="PANTHER" id="PTHR18947:SF28">
    <property type="entry name" value="GIRDIN, ISOFORM A"/>
    <property type="match status" value="1"/>
</dbReference>
<dbReference type="AlphaFoldDB" id="A0A813UJS0"/>
<dbReference type="GO" id="GO:0030705">
    <property type="term" value="P:cytoskeleton-dependent intracellular transport"/>
    <property type="evidence" value="ECO:0007669"/>
    <property type="project" value="TreeGrafter"/>
</dbReference>
<gene>
    <name evidence="3" type="ORF">OXX778_LOCUS7655</name>
</gene>
<name>A0A813UJS0_9BILA</name>
<dbReference type="Proteomes" id="UP000663879">
    <property type="component" value="Unassembled WGS sequence"/>
</dbReference>
<organism evidence="3 4">
    <name type="scientific">Brachionus calyciflorus</name>
    <dbReference type="NCBI Taxonomy" id="104777"/>
    <lineage>
        <taxon>Eukaryota</taxon>
        <taxon>Metazoa</taxon>
        <taxon>Spiralia</taxon>
        <taxon>Gnathifera</taxon>
        <taxon>Rotifera</taxon>
        <taxon>Eurotatoria</taxon>
        <taxon>Monogononta</taxon>
        <taxon>Pseudotrocha</taxon>
        <taxon>Ploima</taxon>
        <taxon>Brachionidae</taxon>
        <taxon>Brachionus</taxon>
    </lineage>
</organism>
<comment type="caution">
    <text evidence="3">The sequence shown here is derived from an EMBL/GenBank/DDBJ whole genome shotgun (WGS) entry which is preliminary data.</text>
</comment>
<dbReference type="SUPFAM" id="SSF116907">
    <property type="entry name" value="Hook domain"/>
    <property type="match status" value="1"/>
</dbReference>
<evidence type="ECO:0000313" key="4">
    <source>
        <dbReference type="Proteomes" id="UP000663879"/>
    </source>
</evidence>
<dbReference type="GO" id="GO:0051959">
    <property type="term" value="F:dynein light intermediate chain binding"/>
    <property type="evidence" value="ECO:0007669"/>
    <property type="project" value="TreeGrafter"/>
</dbReference>
<feature type="coiled-coil region" evidence="1">
    <location>
        <begin position="343"/>
        <end position="536"/>
    </location>
</feature>
<dbReference type="GO" id="GO:0008017">
    <property type="term" value="F:microtubule binding"/>
    <property type="evidence" value="ECO:0007669"/>
    <property type="project" value="TreeGrafter"/>
</dbReference>
<sequence>MLMKTTVDFVNSPLVVWAKCLLDLTNETVSFDRFPNGEYFYLILKNADPRLQNLMLPNEGELYDTTRSRLLNLDFILRNIRSFYQHMFNHVLLIKLPDIYQIAKHPESEETFREMEKVLLLLLGIAINGDNKEKFVEQIQNNLDTQIQLELVPYIKLVNDDISFSISKSIKLDLDESDSTIDKSLISDSIIIYKNIDDLNYFLLNKLMPNVQRIVDERDSYLESIIELEQDKDYLNYKIQCSLDSNCTHQSTEQLDSDANSNNINIDSLKNSGDNGSSSLINLSDTQTLFMLFESIYKEINVNKHEHGKLSDMIGNQSNDIISEKEEFFKNSAKHMLNNSNWNQKIAIELVECKIKLKQLINEVEEKCEQIESLKDEIDDVKKQINKLRNENVDLQQKAALAQVYSDELESLREKSSKADKYETEMNKLKEKLDELQMSKARLDELKEENLILSETRTIMEKQIHDYQVKLLSLQRADTDMNKYKLEIDDLLNQRELDKKRLCELCEKNAKLELDMKNLLNQNVIMDKELNNYKQELTLMSLELNQKQILIEQSQQLAQQQHTQIKESNKFRQNELEHLVKELKLQLSARDQELSKLKDSLRHKETSLDEYLAKIKVLNKELTSEQESRIKAEKNLEQHKNEIKDLQLRLDDCVNETKKLDQSIRAAAESNDQKETETKENLKKLLDSHEQLNQSYKTLLVDHENLQKIYLQLESDYEEIYAELNQKHSVISNLKTDLETTSEKLKNITNRAKSEKSSSTDDLIDLEKQALEEKIKKLNQEIQILDQNSLTLDKQIQDQRIENSKQKDQNNLLQIQLGQLGDKLRVYESLNDKLEEEKTQLFEQLHILVQQNQEILVQTLNSKDMYHEETKAYLQQLNNLKRQKEILEQKIMEQYKSPQKQKTPKKVDVFSKTRQFVNKVRNKSNLDNSVDLSEDSDRQTYCHKYSADDINYLNIKPKDSGVIKCLSSSSSSSSTSSNYEKPIEVKTPIKIDPKSLKLGGRPQSICSSSCSSPVSQTQSIISSPSIVTIKPPEFKRNLITSSPKFTNSSPSSSSTSSCSSSSSVKQNLVQCKSPIAVITKKPNSIQLIQSGRTKITSKIADSLKQFRLSAELDQIETCQIRDDDDDDDVFSDEEYAKQELAIKGKLNQPTKANEIWL</sequence>
<dbReference type="GO" id="GO:0031122">
    <property type="term" value="P:cytoplasmic microtubule organization"/>
    <property type="evidence" value="ECO:0007669"/>
    <property type="project" value="TreeGrafter"/>
</dbReference>
<accession>A0A813UJS0</accession>
<protein>
    <recommendedName>
        <fullName evidence="5">HOOK N-terminal domain-containing protein</fullName>
    </recommendedName>
</protein>
<evidence type="ECO:0008006" key="5">
    <source>
        <dbReference type="Google" id="ProtNLM"/>
    </source>
</evidence>
<dbReference type="EMBL" id="CAJNOC010000991">
    <property type="protein sequence ID" value="CAF0824667.1"/>
    <property type="molecule type" value="Genomic_DNA"/>
</dbReference>
<feature type="coiled-coil region" evidence="1">
    <location>
        <begin position="580"/>
        <end position="897"/>
    </location>
</feature>
<dbReference type="GO" id="GO:0005737">
    <property type="term" value="C:cytoplasm"/>
    <property type="evidence" value="ECO:0007669"/>
    <property type="project" value="TreeGrafter"/>
</dbReference>
<reference evidence="3" key="1">
    <citation type="submission" date="2021-02" db="EMBL/GenBank/DDBJ databases">
        <authorList>
            <person name="Nowell W R."/>
        </authorList>
    </citation>
    <scope>NUCLEOTIDE SEQUENCE</scope>
    <source>
        <strain evidence="3">Ploen Becks lab</strain>
    </source>
</reference>